<reference evidence="2 3" key="1">
    <citation type="submission" date="2020-04" db="EMBL/GenBank/DDBJ databases">
        <title>Gordonia sp. nov. TBRC 11910.</title>
        <authorList>
            <person name="Suriyachadkun C."/>
        </authorList>
    </citation>
    <scope>NUCLEOTIDE SEQUENCE [LARGE SCALE GENOMIC DNA]</scope>
    <source>
        <strain evidence="2 3">TBRC 11910</strain>
    </source>
</reference>
<organism evidence="2 3">
    <name type="scientific">Gordonia asplenii</name>
    <dbReference type="NCBI Taxonomy" id="2725283"/>
    <lineage>
        <taxon>Bacteria</taxon>
        <taxon>Bacillati</taxon>
        <taxon>Actinomycetota</taxon>
        <taxon>Actinomycetes</taxon>
        <taxon>Mycobacteriales</taxon>
        <taxon>Gordoniaceae</taxon>
        <taxon>Gordonia</taxon>
    </lineage>
</organism>
<dbReference type="CDD" id="cd00090">
    <property type="entry name" value="HTH_ARSR"/>
    <property type="match status" value="1"/>
</dbReference>
<name>A0A848KPR8_9ACTN</name>
<dbReference type="RefSeq" id="WP_170192737.1">
    <property type="nucleotide sequence ID" value="NZ_JABBNB010000002.1"/>
</dbReference>
<accession>A0A848KPR8</accession>
<keyword evidence="3" id="KW-1185">Reference proteome</keyword>
<evidence type="ECO:0000313" key="2">
    <source>
        <dbReference type="EMBL" id="NMO00232.1"/>
    </source>
</evidence>
<proteinExistence type="predicted"/>
<protein>
    <submittedName>
        <fullName evidence="2">Helix-turn-helix domain-containing protein</fullName>
    </submittedName>
</protein>
<dbReference type="InterPro" id="IPR011991">
    <property type="entry name" value="ArsR-like_HTH"/>
</dbReference>
<dbReference type="EMBL" id="JABBNB010000002">
    <property type="protein sequence ID" value="NMO00232.1"/>
    <property type="molecule type" value="Genomic_DNA"/>
</dbReference>
<sequence length="244" mass="25871">MTDTPEFDAVAAIAILDEPARRALYDYVAAASGSVGRDDVAAAMQMSRSTVAFHLDKLVDAGLLTVEYVRRTGRRGPGAGRPAKMYTRSSRTIAMHLPSRAYELAGQLMAAAIEGSAATGENPTAILTREAASAGQAIGAQGRTCAAGGLTDILRNCGYEPRNVTDSEIDLINCPFHSLAQRHTAMICSMNKALLEGILVGADHAGEVRAELSPAQGRCCVQLRRDPADNDGRETREIPRSTDA</sequence>
<dbReference type="Gene3D" id="1.10.10.10">
    <property type="entry name" value="Winged helix-like DNA-binding domain superfamily/Winged helix DNA-binding domain"/>
    <property type="match status" value="1"/>
</dbReference>
<dbReference type="InterPro" id="IPR036388">
    <property type="entry name" value="WH-like_DNA-bd_sf"/>
</dbReference>
<dbReference type="InterPro" id="IPR036390">
    <property type="entry name" value="WH_DNA-bd_sf"/>
</dbReference>
<evidence type="ECO:0000313" key="3">
    <source>
        <dbReference type="Proteomes" id="UP000550729"/>
    </source>
</evidence>
<comment type="caution">
    <text evidence="2">The sequence shown here is derived from an EMBL/GenBank/DDBJ whole genome shotgun (WGS) entry which is preliminary data.</text>
</comment>
<dbReference type="Pfam" id="PF12840">
    <property type="entry name" value="HTH_20"/>
    <property type="match status" value="1"/>
</dbReference>
<dbReference type="SUPFAM" id="SSF46785">
    <property type="entry name" value="Winged helix' DNA-binding domain"/>
    <property type="match status" value="1"/>
</dbReference>
<evidence type="ECO:0000256" key="1">
    <source>
        <dbReference type="SAM" id="MobiDB-lite"/>
    </source>
</evidence>
<gene>
    <name evidence="2" type="ORF">HH308_03270</name>
</gene>
<dbReference type="AlphaFoldDB" id="A0A848KPR8"/>
<dbReference type="Proteomes" id="UP000550729">
    <property type="component" value="Unassembled WGS sequence"/>
</dbReference>
<feature type="region of interest" description="Disordered" evidence="1">
    <location>
        <begin position="224"/>
        <end position="244"/>
    </location>
</feature>